<organism evidence="1 2">
    <name type="scientific">Trifolium medium</name>
    <dbReference type="NCBI Taxonomy" id="97028"/>
    <lineage>
        <taxon>Eukaryota</taxon>
        <taxon>Viridiplantae</taxon>
        <taxon>Streptophyta</taxon>
        <taxon>Embryophyta</taxon>
        <taxon>Tracheophyta</taxon>
        <taxon>Spermatophyta</taxon>
        <taxon>Magnoliopsida</taxon>
        <taxon>eudicotyledons</taxon>
        <taxon>Gunneridae</taxon>
        <taxon>Pentapetalae</taxon>
        <taxon>rosids</taxon>
        <taxon>fabids</taxon>
        <taxon>Fabales</taxon>
        <taxon>Fabaceae</taxon>
        <taxon>Papilionoideae</taxon>
        <taxon>50 kb inversion clade</taxon>
        <taxon>NPAAA clade</taxon>
        <taxon>Hologalegina</taxon>
        <taxon>IRL clade</taxon>
        <taxon>Trifolieae</taxon>
        <taxon>Trifolium</taxon>
    </lineage>
</organism>
<keyword evidence="1" id="KW-0436">Ligase</keyword>
<protein>
    <submittedName>
        <fullName evidence="1">Serine-tRNA ligase-like</fullName>
    </submittedName>
</protein>
<evidence type="ECO:0000313" key="2">
    <source>
        <dbReference type="Proteomes" id="UP000265520"/>
    </source>
</evidence>
<dbReference type="Proteomes" id="UP000265520">
    <property type="component" value="Unassembled WGS sequence"/>
</dbReference>
<dbReference type="GO" id="GO:0005524">
    <property type="term" value="F:ATP binding"/>
    <property type="evidence" value="ECO:0007669"/>
    <property type="project" value="InterPro"/>
</dbReference>
<dbReference type="Gene3D" id="3.30.930.10">
    <property type="entry name" value="Bira Bifunctional Protein, Domain 2"/>
    <property type="match status" value="1"/>
</dbReference>
<dbReference type="PANTHER" id="PTHR11778">
    <property type="entry name" value="SERYL-TRNA SYNTHETASE"/>
    <property type="match status" value="1"/>
</dbReference>
<sequence length="84" mass="9336">KNLKEGLVALEEDLVKLNDELQREAQCIPNMTHPDVPIGGEDCSTIRKTVGSFPKFSFPVKDHLQLGKELDLFDFDAAAEVCYG</sequence>
<name>A0A392PM74_9FABA</name>
<evidence type="ECO:0000313" key="1">
    <source>
        <dbReference type="EMBL" id="MCI13193.1"/>
    </source>
</evidence>
<dbReference type="GO" id="GO:0004828">
    <property type="term" value="F:serine-tRNA ligase activity"/>
    <property type="evidence" value="ECO:0007669"/>
    <property type="project" value="InterPro"/>
</dbReference>
<dbReference type="InterPro" id="IPR010978">
    <property type="entry name" value="tRNA-bd_arm"/>
</dbReference>
<reference evidence="1 2" key="1">
    <citation type="journal article" date="2018" name="Front. Plant Sci.">
        <title>Red Clover (Trifolium pratense) and Zigzag Clover (T. medium) - A Picture of Genomic Similarities and Differences.</title>
        <authorList>
            <person name="Dluhosova J."/>
            <person name="Istvanek J."/>
            <person name="Nedelnik J."/>
            <person name="Repkova J."/>
        </authorList>
    </citation>
    <scope>NUCLEOTIDE SEQUENCE [LARGE SCALE GENOMIC DNA]</scope>
    <source>
        <strain evidence="2">cv. 10/8</strain>
        <tissue evidence="1">Leaf</tissue>
    </source>
</reference>
<comment type="caution">
    <text evidence="1">The sequence shown here is derived from an EMBL/GenBank/DDBJ whole genome shotgun (WGS) entry which is preliminary data.</text>
</comment>
<dbReference type="EMBL" id="LXQA010087264">
    <property type="protein sequence ID" value="MCI13193.1"/>
    <property type="molecule type" value="Genomic_DNA"/>
</dbReference>
<dbReference type="SUPFAM" id="SSF46589">
    <property type="entry name" value="tRNA-binding arm"/>
    <property type="match status" value="1"/>
</dbReference>
<dbReference type="InterPro" id="IPR002317">
    <property type="entry name" value="Ser-tRNA-ligase_type_1"/>
</dbReference>
<feature type="non-terminal residue" evidence="1">
    <location>
        <position position="1"/>
    </location>
</feature>
<keyword evidence="2" id="KW-1185">Reference proteome</keyword>
<proteinExistence type="predicted"/>
<dbReference type="AlphaFoldDB" id="A0A392PM74"/>
<accession>A0A392PM74</accession>
<dbReference type="GO" id="GO:0006434">
    <property type="term" value="P:seryl-tRNA aminoacylation"/>
    <property type="evidence" value="ECO:0007669"/>
    <property type="project" value="InterPro"/>
</dbReference>
<dbReference type="InterPro" id="IPR045864">
    <property type="entry name" value="aa-tRNA-synth_II/BPL/LPL"/>
</dbReference>